<evidence type="ECO:0008006" key="3">
    <source>
        <dbReference type="Google" id="ProtNLM"/>
    </source>
</evidence>
<proteinExistence type="predicted"/>
<name>A0A1J5RZT2_9ZZZZ</name>
<keyword evidence="1" id="KW-0472">Membrane</keyword>
<gene>
    <name evidence="2" type="ORF">GALL_230250</name>
</gene>
<protein>
    <recommendedName>
        <fullName evidence="3">Prepilin-type N-terminal cleavage/methylation domain-containing protein</fullName>
    </recommendedName>
</protein>
<dbReference type="InterPro" id="IPR012902">
    <property type="entry name" value="N_methyl_site"/>
</dbReference>
<accession>A0A1J5RZT2</accession>
<evidence type="ECO:0000313" key="2">
    <source>
        <dbReference type="EMBL" id="OIQ95011.1"/>
    </source>
</evidence>
<comment type="caution">
    <text evidence="2">The sequence shown here is derived from an EMBL/GenBank/DDBJ whole genome shotgun (WGS) entry which is preliminary data.</text>
</comment>
<sequence length="185" mass="19954">MTTTTPWPVPEHRRTTRGFTLVEVMIAGIIGTFLMLGVLTTFLFLGRSGANIANYSEMEFQSRKALELFAEDTRQASSITWNSTTSVTLIVDAQAITWSYAGASLSRQAGSATPITMITGITSFAFTAYDITGAQVALSDLTAAGKVTKQLQISLQASRSSQTVTTATNLVLSARYILRNKRVTA</sequence>
<dbReference type="PROSITE" id="PS00409">
    <property type="entry name" value="PROKAR_NTER_METHYL"/>
    <property type="match status" value="1"/>
</dbReference>
<reference evidence="2" key="1">
    <citation type="submission" date="2016-10" db="EMBL/GenBank/DDBJ databases">
        <title>Sequence of Gallionella enrichment culture.</title>
        <authorList>
            <person name="Poehlein A."/>
            <person name="Muehling M."/>
            <person name="Daniel R."/>
        </authorList>
    </citation>
    <scope>NUCLEOTIDE SEQUENCE</scope>
</reference>
<evidence type="ECO:0000256" key="1">
    <source>
        <dbReference type="SAM" id="Phobius"/>
    </source>
</evidence>
<dbReference type="Pfam" id="PF07963">
    <property type="entry name" value="N_methyl"/>
    <property type="match status" value="1"/>
</dbReference>
<feature type="transmembrane region" description="Helical" evidence="1">
    <location>
        <begin position="20"/>
        <end position="45"/>
    </location>
</feature>
<keyword evidence="1" id="KW-0812">Transmembrane</keyword>
<dbReference type="EMBL" id="MLJW01000175">
    <property type="protein sequence ID" value="OIQ95011.1"/>
    <property type="molecule type" value="Genomic_DNA"/>
</dbReference>
<dbReference type="AlphaFoldDB" id="A0A1J5RZT2"/>
<keyword evidence="1" id="KW-1133">Transmembrane helix</keyword>
<organism evidence="2">
    <name type="scientific">mine drainage metagenome</name>
    <dbReference type="NCBI Taxonomy" id="410659"/>
    <lineage>
        <taxon>unclassified sequences</taxon>
        <taxon>metagenomes</taxon>
        <taxon>ecological metagenomes</taxon>
    </lineage>
</organism>